<dbReference type="RefSeq" id="WP_044236270.1">
    <property type="nucleotide sequence ID" value="NZ_ASRX01000005.1"/>
</dbReference>
<keyword evidence="3" id="KW-1185">Reference proteome</keyword>
<evidence type="ECO:0000313" key="3">
    <source>
        <dbReference type="Proteomes" id="UP000019678"/>
    </source>
</evidence>
<evidence type="ECO:0000256" key="1">
    <source>
        <dbReference type="SAM" id="MobiDB-lite"/>
    </source>
</evidence>
<evidence type="ECO:0008006" key="4">
    <source>
        <dbReference type="Google" id="ProtNLM"/>
    </source>
</evidence>
<feature type="region of interest" description="Disordered" evidence="1">
    <location>
        <begin position="1"/>
        <end position="22"/>
    </location>
</feature>
<comment type="caution">
    <text evidence="2">The sequence shown here is derived from an EMBL/GenBank/DDBJ whole genome shotgun (WGS) entry which is preliminary data.</text>
</comment>
<dbReference type="SUPFAM" id="SSF47413">
    <property type="entry name" value="lambda repressor-like DNA-binding domains"/>
    <property type="match status" value="1"/>
</dbReference>
<proteinExistence type="predicted"/>
<dbReference type="EMBL" id="ASRX01000005">
    <property type="protein sequence ID" value="EYF08284.1"/>
    <property type="molecule type" value="Genomic_DNA"/>
</dbReference>
<protein>
    <recommendedName>
        <fullName evidence="4">HTH cro/C1-type domain-containing protein</fullName>
    </recommendedName>
</protein>
<sequence length="112" mass="11863">MLRLVDPSPRGKGQGTRPPRPRVTITLTDVEQMRLRAALRNLRALYGSWDCLAEVMGVRPGTLATIVSGKPTSPGMAVRAARAAGTTVEALLGDLKVAASCPHCGAAWEVRS</sequence>
<dbReference type="GO" id="GO:0003677">
    <property type="term" value="F:DNA binding"/>
    <property type="evidence" value="ECO:0007669"/>
    <property type="project" value="InterPro"/>
</dbReference>
<dbReference type="OrthoDB" id="5517683at2"/>
<accession>A0A017TGB2</accession>
<evidence type="ECO:0000313" key="2">
    <source>
        <dbReference type="EMBL" id="EYF08284.1"/>
    </source>
</evidence>
<dbReference type="STRING" id="1192034.CAP_6045"/>
<reference evidence="2 3" key="1">
    <citation type="submission" date="2013-05" db="EMBL/GenBank/DDBJ databases">
        <title>Genome assembly of Chondromyces apiculatus DSM 436.</title>
        <authorList>
            <person name="Sharma G."/>
            <person name="Khatri I."/>
            <person name="Kaur C."/>
            <person name="Mayilraj S."/>
            <person name="Subramanian S."/>
        </authorList>
    </citation>
    <scope>NUCLEOTIDE SEQUENCE [LARGE SCALE GENOMIC DNA]</scope>
    <source>
        <strain evidence="2 3">DSM 436</strain>
    </source>
</reference>
<dbReference type="Proteomes" id="UP000019678">
    <property type="component" value="Unassembled WGS sequence"/>
</dbReference>
<dbReference type="AlphaFoldDB" id="A0A017TGB2"/>
<gene>
    <name evidence="2" type="ORF">CAP_6045</name>
</gene>
<name>A0A017TGB2_9BACT</name>
<organism evidence="2 3">
    <name type="scientific">Chondromyces apiculatus DSM 436</name>
    <dbReference type="NCBI Taxonomy" id="1192034"/>
    <lineage>
        <taxon>Bacteria</taxon>
        <taxon>Pseudomonadati</taxon>
        <taxon>Myxococcota</taxon>
        <taxon>Polyangia</taxon>
        <taxon>Polyangiales</taxon>
        <taxon>Polyangiaceae</taxon>
        <taxon>Chondromyces</taxon>
    </lineage>
</organism>
<dbReference type="InterPro" id="IPR010982">
    <property type="entry name" value="Lambda_DNA-bd_dom_sf"/>
</dbReference>